<proteinExistence type="predicted"/>
<name>A0ACB9H6K5_CICIN</name>
<comment type="caution">
    <text evidence="1">The sequence shown here is derived from an EMBL/GenBank/DDBJ whole genome shotgun (WGS) entry which is preliminary data.</text>
</comment>
<gene>
    <name evidence="1" type="ORF">L2E82_05090</name>
</gene>
<dbReference type="EMBL" id="CM042009">
    <property type="protein sequence ID" value="KAI3791329.1"/>
    <property type="molecule type" value="Genomic_DNA"/>
</dbReference>
<reference evidence="1 2" key="2">
    <citation type="journal article" date="2022" name="Mol. Ecol. Resour.">
        <title>The genomes of chicory, endive, great burdock and yacon provide insights into Asteraceae paleo-polyploidization history and plant inulin production.</title>
        <authorList>
            <person name="Fan W."/>
            <person name="Wang S."/>
            <person name="Wang H."/>
            <person name="Wang A."/>
            <person name="Jiang F."/>
            <person name="Liu H."/>
            <person name="Zhao H."/>
            <person name="Xu D."/>
            <person name="Zhang Y."/>
        </authorList>
    </citation>
    <scope>NUCLEOTIDE SEQUENCE [LARGE SCALE GENOMIC DNA]</scope>
    <source>
        <strain evidence="2">cv. Punajuju</strain>
        <tissue evidence="1">Leaves</tissue>
    </source>
</reference>
<protein>
    <submittedName>
        <fullName evidence="1">Uncharacterized protein</fullName>
    </submittedName>
</protein>
<reference evidence="2" key="1">
    <citation type="journal article" date="2022" name="Mol. Ecol. Resour.">
        <title>The genomes of chicory, endive, great burdock and yacon provide insights into Asteraceae palaeo-polyploidization history and plant inulin production.</title>
        <authorList>
            <person name="Fan W."/>
            <person name="Wang S."/>
            <person name="Wang H."/>
            <person name="Wang A."/>
            <person name="Jiang F."/>
            <person name="Liu H."/>
            <person name="Zhao H."/>
            <person name="Xu D."/>
            <person name="Zhang Y."/>
        </authorList>
    </citation>
    <scope>NUCLEOTIDE SEQUENCE [LARGE SCALE GENOMIC DNA]</scope>
    <source>
        <strain evidence="2">cv. Punajuju</strain>
    </source>
</reference>
<sequence>MKLSQVTTVTAPIYFYNLTTPFRHCSLLPPPKSQRSLSSGEHRSLSEKQTHTRFFRLFFSVLSTEYNL</sequence>
<evidence type="ECO:0000313" key="1">
    <source>
        <dbReference type="EMBL" id="KAI3791329.1"/>
    </source>
</evidence>
<accession>A0ACB9H6K5</accession>
<organism evidence="1 2">
    <name type="scientific">Cichorium intybus</name>
    <name type="common">Chicory</name>
    <dbReference type="NCBI Taxonomy" id="13427"/>
    <lineage>
        <taxon>Eukaryota</taxon>
        <taxon>Viridiplantae</taxon>
        <taxon>Streptophyta</taxon>
        <taxon>Embryophyta</taxon>
        <taxon>Tracheophyta</taxon>
        <taxon>Spermatophyta</taxon>
        <taxon>Magnoliopsida</taxon>
        <taxon>eudicotyledons</taxon>
        <taxon>Gunneridae</taxon>
        <taxon>Pentapetalae</taxon>
        <taxon>asterids</taxon>
        <taxon>campanulids</taxon>
        <taxon>Asterales</taxon>
        <taxon>Asteraceae</taxon>
        <taxon>Cichorioideae</taxon>
        <taxon>Cichorieae</taxon>
        <taxon>Cichoriinae</taxon>
        <taxon>Cichorium</taxon>
    </lineage>
</organism>
<keyword evidence="2" id="KW-1185">Reference proteome</keyword>
<dbReference type="Proteomes" id="UP001055811">
    <property type="component" value="Linkage Group LG01"/>
</dbReference>
<evidence type="ECO:0000313" key="2">
    <source>
        <dbReference type="Proteomes" id="UP001055811"/>
    </source>
</evidence>